<keyword evidence="2" id="KW-0479">Metal-binding</keyword>
<feature type="domain" description="CCHC-type" evidence="4">
    <location>
        <begin position="224"/>
        <end position="240"/>
    </location>
</feature>
<dbReference type="Pfam" id="PF13352">
    <property type="entry name" value="DUF4100"/>
    <property type="match status" value="1"/>
</dbReference>
<keyword evidence="1" id="KW-0507">mRNA processing</keyword>
<keyword evidence="2" id="KW-0862">Zinc</keyword>
<evidence type="ECO:0000256" key="3">
    <source>
        <dbReference type="SAM" id="MobiDB-lite"/>
    </source>
</evidence>
<evidence type="ECO:0000313" key="6">
    <source>
        <dbReference type="Proteomes" id="UP000886523"/>
    </source>
</evidence>
<proteinExistence type="predicted"/>
<dbReference type="InterPro" id="IPR036875">
    <property type="entry name" value="Znf_CCHC_sf"/>
</dbReference>
<dbReference type="GO" id="GO:0006397">
    <property type="term" value="P:mRNA processing"/>
    <property type="evidence" value="ECO:0007669"/>
    <property type="project" value="UniProtKB-KW"/>
</dbReference>
<feature type="compositionally biased region" description="Basic and acidic residues" evidence="3">
    <location>
        <begin position="157"/>
        <end position="169"/>
    </location>
</feature>
<dbReference type="SMART" id="SM00343">
    <property type="entry name" value="ZnF_C2HC"/>
    <property type="match status" value="1"/>
</dbReference>
<dbReference type="GO" id="GO:0003676">
    <property type="term" value="F:nucleic acid binding"/>
    <property type="evidence" value="ECO:0007669"/>
    <property type="project" value="InterPro"/>
</dbReference>
<evidence type="ECO:0000313" key="5">
    <source>
        <dbReference type="EMBL" id="KAF9521034.1"/>
    </source>
</evidence>
<name>A0A9P6E2D6_9AGAM</name>
<keyword evidence="2" id="KW-0863">Zinc-finger</keyword>
<feature type="compositionally biased region" description="Basic and acidic residues" evidence="3">
    <location>
        <begin position="113"/>
        <end position="130"/>
    </location>
</feature>
<keyword evidence="6" id="KW-1185">Reference proteome</keyword>
<dbReference type="SUPFAM" id="SSF57756">
    <property type="entry name" value="Retrovirus zinc finger-like domains"/>
    <property type="match status" value="1"/>
</dbReference>
<protein>
    <recommendedName>
        <fullName evidence="4">CCHC-type domain-containing protein</fullName>
    </recommendedName>
</protein>
<evidence type="ECO:0000256" key="1">
    <source>
        <dbReference type="ARBA" id="ARBA00022664"/>
    </source>
</evidence>
<dbReference type="Gene3D" id="4.10.60.10">
    <property type="entry name" value="Zinc finger, CCHC-type"/>
    <property type="match status" value="1"/>
</dbReference>
<comment type="caution">
    <text evidence="5">The sequence shown here is derived from an EMBL/GenBank/DDBJ whole genome shotgun (WGS) entry which is preliminary data.</text>
</comment>
<sequence length="712" mass="80267">MTGKFSSPVYWTTTLQKKRNLITKVDHLLKLIRKDRKLSSIEKFDNYICEFMVIARALKDRKALSQTNKYDYFWRGVKPVSFREEIGNVLRNSKLWTDLTNPPPMNEATQAIKLHDDGSNVASDDDKSLDTMDSDDDSGMDDSDDETRRVKNRKLQSKLDNKLKKEENITKPSDITKAPDQGDPMKSNIDDLAEKIGRLTIALGQFDPDKVARRTGKFNVSSIKCFMCGEQGHSLKECPETKAFIAKKVLKISNEGRLVQLDGTDLPHGDIDNGGVARILRDQLANASNVEMEHLRSFEMLNQEFTVFGDYEYEVFPAERKQGDGEAKRNEPYVKDDPKGKKTDRPNRAYVELPQRPVKQAPPVDNPKVPTILKREARTTEPTPALPNKDVEMRDATMDQPSSRKQKEVVGNKEVPIMKLRPKTNPALEDVVVRSKPDQGKKRALPAYRFASELQENVDIEALYKTLMDKDVTVKLGNILGSSFELCKRLQVATKMQHVPVKLETAGSHNVEATVNCLEHIAEIKDVPSIFSSVDQSPVVPPENPAELSSAKPIELKPGRPPKRPLINRPPKKLQDHEINVVAFESDDSENNYASDDSGLNTDDQAEQFYRRQLEKEHNRVFNVRDSDFSFHPTFLAMVTAKIQGTIMGQACTMLIDNGSELNMMVQSTQAKLELPMDPSGKDWILCGVSGHQVNLVGLCRDIPIQDRVCAR</sequence>
<dbReference type="InterPro" id="IPR025165">
    <property type="entry name" value="DUF4100"/>
</dbReference>
<accession>A0A9P6E2D6</accession>
<dbReference type="GO" id="GO:0008270">
    <property type="term" value="F:zinc ion binding"/>
    <property type="evidence" value="ECO:0007669"/>
    <property type="project" value="UniProtKB-KW"/>
</dbReference>
<feature type="compositionally biased region" description="Acidic residues" evidence="3">
    <location>
        <begin position="132"/>
        <end position="145"/>
    </location>
</feature>
<dbReference type="AlphaFoldDB" id="A0A9P6E2D6"/>
<feature type="region of interest" description="Disordered" evidence="3">
    <location>
        <begin position="535"/>
        <end position="571"/>
    </location>
</feature>
<gene>
    <name evidence="5" type="ORF">BS47DRAFT_1356990</name>
</gene>
<evidence type="ECO:0000256" key="2">
    <source>
        <dbReference type="PROSITE-ProRule" id="PRU00047"/>
    </source>
</evidence>
<evidence type="ECO:0000259" key="4">
    <source>
        <dbReference type="PROSITE" id="PS50158"/>
    </source>
</evidence>
<dbReference type="EMBL" id="MU128909">
    <property type="protein sequence ID" value="KAF9521034.1"/>
    <property type="molecule type" value="Genomic_DNA"/>
</dbReference>
<feature type="region of interest" description="Disordered" evidence="3">
    <location>
        <begin position="322"/>
        <end position="347"/>
    </location>
</feature>
<dbReference type="InterPro" id="IPR001878">
    <property type="entry name" value="Znf_CCHC"/>
</dbReference>
<dbReference type="Proteomes" id="UP000886523">
    <property type="component" value="Unassembled WGS sequence"/>
</dbReference>
<reference evidence="5" key="1">
    <citation type="journal article" date="2020" name="Nat. Commun.">
        <title>Large-scale genome sequencing of mycorrhizal fungi provides insights into the early evolution of symbiotic traits.</title>
        <authorList>
            <person name="Miyauchi S."/>
            <person name="Kiss E."/>
            <person name="Kuo A."/>
            <person name="Drula E."/>
            <person name="Kohler A."/>
            <person name="Sanchez-Garcia M."/>
            <person name="Morin E."/>
            <person name="Andreopoulos B."/>
            <person name="Barry K.W."/>
            <person name="Bonito G."/>
            <person name="Buee M."/>
            <person name="Carver A."/>
            <person name="Chen C."/>
            <person name="Cichocki N."/>
            <person name="Clum A."/>
            <person name="Culley D."/>
            <person name="Crous P.W."/>
            <person name="Fauchery L."/>
            <person name="Girlanda M."/>
            <person name="Hayes R.D."/>
            <person name="Keri Z."/>
            <person name="LaButti K."/>
            <person name="Lipzen A."/>
            <person name="Lombard V."/>
            <person name="Magnuson J."/>
            <person name="Maillard F."/>
            <person name="Murat C."/>
            <person name="Nolan M."/>
            <person name="Ohm R.A."/>
            <person name="Pangilinan J."/>
            <person name="Pereira M.F."/>
            <person name="Perotto S."/>
            <person name="Peter M."/>
            <person name="Pfister S."/>
            <person name="Riley R."/>
            <person name="Sitrit Y."/>
            <person name="Stielow J.B."/>
            <person name="Szollosi G."/>
            <person name="Zifcakova L."/>
            <person name="Stursova M."/>
            <person name="Spatafora J.W."/>
            <person name="Tedersoo L."/>
            <person name="Vaario L.M."/>
            <person name="Yamada A."/>
            <person name="Yan M."/>
            <person name="Wang P."/>
            <person name="Xu J."/>
            <person name="Bruns T."/>
            <person name="Baldrian P."/>
            <person name="Vilgalys R."/>
            <person name="Dunand C."/>
            <person name="Henrissat B."/>
            <person name="Grigoriev I.V."/>
            <person name="Hibbett D."/>
            <person name="Nagy L.G."/>
            <person name="Martin F.M."/>
        </authorList>
    </citation>
    <scope>NUCLEOTIDE SEQUENCE</scope>
    <source>
        <strain evidence="5">UP504</strain>
    </source>
</reference>
<feature type="region of interest" description="Disordered" evidence="3">
    <location>
        <begin position="112"/>
        <end position="185"/>
    </location>
</feature>
<dbReference type="CDD" id="cd00303">
    <property type="entry name" value="retropepsin_like"/>
    <property type="match status" value="1"/>
</dbReference>
<feature type="region of interest" description="Disordered" evidence="3">
    <location>
        <begin position="375"/>
        <end position="411"/>
    </location>
</feature>
<organism evidence="5 6">
    <name type="scientific">Hydnum rufescens UP504</name>
    <dbReference type="NCBI Taxonomy" id="1448309"/>
    <lineage>
        <taxon>Eukaryota</taxon>
        <taxon>Fungi</taxon>
        <taxon>Dikarya</taxon>
        <taxon>Basidiomycota</taxon>
        <taxon>Agaricomycotina</taxon>
        <taxon>Agaricomycetes</taxon>
        <taxon>Cantharellales</taxon>
        <taxon>Hydnaceae</taxon>
        <taxon>Hydnum</taxon>
    </lineage>
</organism>
<dbReference type="PROSITE" id="PS50158">
    <property type="entry name" value="ZF_CCHC"/>
    <property type="match status" value="1"/>
</dbReference>
<dbReference type="OrthoDB" id="8026949at2759"/>